<dbReference type="Proteomes" id="UP000807504">
    <property type="component" value="Unassembled WGS sequence"/>
</dbReference>
<dbReference type="EMBL" id="JABXBU010001863">
    <property type="protein sequence ID" value="KAF8781342.1"/>
    <property type="molecule type" value="Genomic_DNA"/>
</dbReference>
<dbReference type="AlphaFoldDB" id="A0A8T0EYB5"/>
<name>A0A8T0EYB5_ARGBR</name>
<reference evidence="1" key="2">
    <citation type="submission" date="2020-06" db="EMBL/GenBank/DDBJ databases">
        <authorList>
            <person name="Sheffer M."/>
        </authorList>
    </citation>
    <scope>NUCLEOTIDE SEQUENCE</scope>
</reference>
<evidence type="ECO:0000313" key="1">
    <source>
        <dbReference type="EMBL" id="KAF8781342.1"/>
    </source>
</evidence>
<protein>
    <submittedName>
        <fullName evidence="1">Uncharacterized protein</fullName>
    </submittedName>
</protein>
<organism evidence="1 2">
    <name type="scientific">Argiope bruennichi</name>
    <name type="common">Wasp spider</name>
    <name type="synonym">Aranea bruennichi</name>
    <dbReference type="NCBI Taxonomy" id="94029"/>
    <lineage>
        <taxon>Eukaryota</taxon>
        <taxon>Metazoa</taxon>
        <taxon>Ecdysozoa</taxon>
        <taxon>Arthropoda</taxon>
        <taxon>Chelicerata</taxon>
        <taxon>Arachnida</taxon>
        <taxon>Araneae</taxon>
        <taxon>Araneomorphae</taxon>
        <taxon>Entelegynae</taxon>
        <taxon>Araneoidea</taxon>
        <taxon>Araneidae</taxon>
        <taxon>Argiope</taxon>
    </lineage>
</organism>
<reference evidence="1" key="1">
    <citation type="journal article" date="2020" name="bioRxiv">
        <title>Chromosome-level reference genome of the European wasp spider Argiope bruennichi: a resource for studies on range expansion and evolutionary adaptation.</title>
        <authorList>
            <person name="Sheffer M.M."/>
            <person name="Hoppe A."/>
            <person name="Krehenwinkel H."/>
            <person name="Uhl G."/>
            <person name="Kuss A.W."/>
            <person name="Jensen L."/>
            <person name="Jensen C."/>
            <person name="Gillespie R.G."/>
            <person name="Hoff K.J."/>
            <person name="Prost S."/>
        </authorList>
    </citation>
    <scope>NUCLEOTIDE SEQUENCE</scope>
</reference>
<gene>
    <name evidence="1" type="ORF">HNY73_011746</name>
</gene>
<comment type="caution">
    <text evidence="1">The sequence shown here is derived from an EMBL/GenBank/DDBJ whole genome shotgun (WGS) entry which is preliminary data.</text>
</comment>
<sequence>MRHQICCNISVARCFQLPTPSSVARFMSLPANQTVARASVMVHLVAATLFRNGSPSEQNKIRLYNREKEGTNISIFEI</sequence>
<proteinExistence type="predicted"/>
<accession>A0A8T0EYB5</accession>
<keyword evidence="2" id="KW-1185">Reference proteome</keyword>
<evidence type="ECO:0000313" key="2">
    <source>
        <dbReference type="Proteomes" id="UP000807504"/>
    </source>
</evidence>